<evidence type="ECO:0000313" key="1">
    <source>
        <dbReference type="EMBL" id="KKK89193.1"/>
    </source>
</evidence>
<organism evidence="1">
    <name type="scientific">marine sediment metagenome</name>
    <dbReference type="NCBI Taxonomy" id="412755"/>
    <lineage>
        <taxon>unclassified sequences</taxon>
        <taxon>metagenomes</taxon>
        <taxon>ecological metagenomes</taxon>
    </lineage>
</organism>
<accession>A0A0F8Z611</accession>
<proteinExistence type="predicted"/>
<dbReference type="AlphaFoldDB" id="A0A0F8Z611"/>
<protein>
    <submittedName>
        <fullName evidence="1">Uncharacterized protein</fullName>
    </submittedName>
</protein>
<dbReference type="EMBL" id="LAZR01049630">
    <property type="protein sequence ID" value="KKK89193.1"/>
    <property type="molecule type" value="Genomic_DNA"/>
</dbReference>
<reference evidence="1" key="1">
    <citation type="journal article" date="2015" name="Nature">
        <title>Complex archaea that bridge the gap between prokaryotes and eukaryotes.</title>
        <authorList>
            <person name="Spang A."/>
            <person name="Saw J.H."/>
            <person name="Jorgensen S.L."/>
            <person name="Zaremba-Niedzwiedzka K."/>
            <person name="Martijn J."/>
            <person name="Lind A.E."/>
            <person name="van Eijk R."/>
            <person name="Schleper C."/>
            <person name="Guy L."/>
            <person name="Ettema T.J."/>
        </authorList>
    </citation>
    <scope>NUCLEOTIDE SEQUENCE</scope>
</reference>
<sequence>MSVDVGYLTVLWYTAKATGVAWHGVIVGENEIKERRVQLQKRFRGRGGVKTHVARYLEITEGKLTRPSCKRCGAYMSWGTAKKPLCPFCDCGTGD</sequence>
<gene>
    <name evidence="1" type="ORF">LCGC14_2735580</name>
</gene>
<comment type="caution">
    <text evidence="1">The sequence shown here is derived from an EMBL/GenBank/DDBJ whole genome shotgun (WGS) entry which is preliminary data.</text>
</comment>
<name>A0A0F8Z611_9ZZZZ</name>